<keyword evidence="2" id="KW-1185">Reference proteome</keyword>
<proteinExistence type="predicted"/>
<sequence length="75" mass="8745">MGEYRLSGSRFKNFVFLQQLLLIARLIAYHRKSELLSSMSPGLPLTTPRRILPLPLARPPPMYQPFRYFLYAHPA</sequence>
<reference evidence="1" key="1">
    <citation type="submission" date="2016-06" db="EMBL/GenBank/DDBJ databases">
        <authorList>
            <person name="Cuomo C."/>
            <person name="Litvintseva A."/>
            <person name="Heitman J."/>
            <person name="Chen Y."/>
            <person name="Sun S."/>
            <person name="Springer D."/>
            <person name="Dromer F."/>
            <person name="Young S."/>
            <person name="Zeng Q."/>
            <person name="Chapman S."/>
            <person name="Gujja S."/>
            <person name="Saif S."/>
            <person name="Birren B."/>
        </authorList>
    </citation>
    <scope>NUCLEOTIDE SEQUENCE</scope>
    <source>
        <strain evidence="1">CBS 7841</strain>
    </source>
</reference>
<dbReference type="GeneID" id="91085261"/>
<reference evidence="1" key="3">
    <citation type="submission" date="2024-01" db="EMBL/GenBank/DDBJ databases">
        <authorList>
            <person name="Coelho M.A."/>
            <person name="David-Palma M."/>
            <person name="Shea T."/>
            <person name="Sun S."/>
            <person name="Cuomo C.A."/>
            <person name="Heitman J."/>
        </authorList>
    </citation>
    <scope>NUCLEOTIDE SEQUENCE</scope>
    <source>
        <strain evidence="1">CBS 7841</strain>
    </source>
</reference>
<organism evidence="1 2">
    <name type="scientific">Cryptococcus depauperatus CBS 7841</name>
    <dbReference type="NCBI Taxonomy" id="1295531"/>
    <lineage>
        <taxon>Eukaryota</taxon>
        <taxon>Fungi</taxon>
        <taxon>Dikarya</taxon>
        <taxon>Basidiomycota</taxon>
        <taxon>Agaricomycotina</taxon>
        <taxon>Tremellomycetes</taxon>
        <taxon>Tremellales</taxon>
        <taxon>Cryptococcaceae</taxon>
        <taxon>Cryptococcus</taxon>
    </lineage>
</organism>
<protein>
    <submittedName>
        <fullName evidence="1">Uncharacterized protein</fullName>
    </submittedName>
</protein>
<dbReference type="EMBL" id="CP143784">
    <property type="protein sequence ID" value="WVN85894.1"/>
    <property type="molecule type" value="Genomic_DNA"/>
</dbReference>
<gene>
    <name evidence="1" type="ORF">L203_101047</name>
</gene>
<dbReference type="RefSeq" id="XP_066066594.1">
    <property type="nucleotide sequence ID" value="XM_066210497.1"/>
</dbReference>
<evidence type="ECO:0000313" key="1">
    <source>
        <dbReference type="EMBL" id="WVN85894.1"/>
    </source>
</evidence>
<evidence type="ECO:0000313" key="2">
    <source>
        <dbReference type="Proteomes" id="UP000094043"/>
    </source>
</evidence>
<dbReference type="AlphaFoldDB" id="A0AAJ8JPB9"/>
<name>A0AAJ8JPB9_9TREE</name>
<dbReference type="Proteomes" id="UP000094043">
    <property type="component" value="Chromosome 1"/>
</dbReference>
<dbReference type="KEGG" id="cdep:91085261"/>
<accession>A0AAJ8JPB9</accession>
<reference evidence="1" key="2">
    <citation type="journal article" date="2022" name="Elife">
        <title>Obligate sexual reproduction of a homothallic fungus closely related to the Cryptococcus pathogenic species complex.</title>
        <authorList>
            <person name="Passer A.R."/>
            <person name="Clancey S.A."/>
            <person name="Shea T."/>
            <person name="David-Palma M."/>
            <person name="Averette A.F."/>
            <person name="Boekhout T."/>
            <person name="Porcel B.M."/>
            <person name="Nowrousian M."/>
            <person name="Cuomo C.A."/>
            <person name="Sun S."/>
            <person name="Heitman J."/>
            <person name="Coelho M.A."/>
        </authorList>
    </citation>
    <scope>NUCLEOTIDE SEQUENCE</scope>
    <source>
        <strain evidence="1">CBS 7841</strain>
    </source>
</reference>